<comment type="caution">
    <text evidence="4">The sequence shown here is derived from an EMBL/GenBank/DDBJ whole genome shotgun (WGS) entry which is preliminary data.</text>
</comment>
<dbReference type="PROSITE" id="PS50110">
    <property type="entry name" value="RESPONSE_REGULATORY"/>
    <property type="match status" value="2"/>
</dbReference>
<evidence type="ECO:0000313" key="4">
    <source>
        <dbReference type="EMBL" id="MEK8033995.1"/>
    </source>
</evidence>
<protein>
    <submittedName>
        <fullName evidence="4">Response regulator</fullName>
    </submittedName>
</protein>
<feature type="domain" description="Response regulatory" evidence="3">
    <location>
        <begin position="149"/>
        <end position="266"/>
    </location>
</feature>
<dbReference type="PANTHER" id="PTHR44591">
    <property type="entry name" value="STRESS RESPONSE REGULATOR PROTEIN 1"/>
    <property type="match status" value="1"/>
</dbReference>
<feature type="domain" description="Response regulatory" evidence="3">
    <location>
        <begin position="5"/>
        <end position="122"/>
    </location>
</feature>
<feature type="modified residue" description="4-aspartylphosphate" evidence="2">
    <location>
        <position position="198"/>
    </location>
</feature>
<dbReference type="PROSITE" id="PS51257">
    <property type="entry name" value="PROKAR_LIPOPROTEIN"/>
    <property type="match status" value="1"/>
</dbReference>
<dbReference type="Pfam" id="PF00072">
    <property type="entry name" value="Response_reg"/>
    <property type="match status" value="2"/>
</dbReference>
<name>A0ABU9BZI9_9BURK</name>
<dbReference type="InterPro" id="IPR050595">
    <property type="entry name" value="Bact_response_regulator"/>
</dbReference>
<sequence length="272" mass="29590">MSRVRILVVDDNAMNLALVGYLLTAAGCEVVSAAHGEQALSVLADDAAFDGILCDVQMPVMDGYEFARRVKAAPDWQHIPLVAITAQAMVGDRERILAAGFDDYLSKPLDPASFIATLASRVSGLAVPPTPPQRASDGEPRPRRGTEATILVLDDIPANLQLKRSLLEPLGFRVVTADRPDEALMLAREERPQLIISDVGMRESSGFEFIAQVKREPGLADVPFIFLSATHWDEEARLRGLALGAARYLRRPIDTDTLLREIRSCLGVAPVP</sequence>
<keyword evidence="5" id="KW-1185">Reference proteome</keyword>
<dbReference type="InterPro" id="IPR011006">
    <property type="entry name" value="CheY-like_superfamily"/>
</dbReference>
<dbReference type="SUPFAM" id="SSF52172">
    <property type="entry name" value="CheY-like"/>
    <property type="match status" value="2"/>
</dbReference>
<dbReference type="Proteomes" id="UP001371218">
    <property type="component" value="Unassembled WGS sequence"/>
</dbReference>
<evidence type="ECO:0000256" key="2">
    <source>
        <dbReference type="PROSITE-ProRule" id="PRU00169"/>
    </source>
</evidence>
<dbReference type="EMBL" id="JBBUTG010000023">
    <property type="protein sequence ID" value="MEK8033995.1"/>
    <property type="molecule type" value="Genomic_DNA"/>
</dbReference>
<accession>A0ABU9BZI9</accession>
<proteinExistence type="predicted"/>
<keyword evidence="1 2" id="KW-0597">Phosphoprotein</keyword>
<dbReference type="Gene3D" id="3.40.50.2300">
    <property type="match status" value="2"/>
</dbReference>
<gene>
    <name evidence="4" type="ORF">AACH06_24480</name>
</gene>
<reference evidence="4 5" key="1">
    <citation type="submission" date="2024-04" db="EMBL/GenBank/DDBJ databases">
        <title>Novel species of the genus Ideonella isolated from streams.</title>
        <authorList>
            <person name="Lu H."/>
        </authorList>
    </citation>
    <scope>NUCLEOTIDE SEQUENCE [LARGE SCALE GENOMIC DNA]</scope>
    <source>
        <strain evidence="4 5">DXS29W</strain>
    </source>
</reference>
<dbReference type="SMART" id="SM00448">
    <property type="entry name" value="REC"/>
    <property type="match status" value="2"/>
</dbReference>
<evidence type="ECO:0000259" key="3">
    <source>
        <dbReference type="PROSITE" id="PS50110"/>
    </source>
</evidence>
<evidence type="ECO:0000256" key="1">
    <source>
        <dbReference type="ARBA" id="ARBA00022553"/>
    </source>
</evidence>
<organism evidence="4 5">
    <name type="scientific">Ideonella lacteola</name>
    <dbReference type="NCBI Taxonomy" id="2984193"/>
    <lineage>
        <taxon>Bacteria</taxon>
        <taxon>Pseudomonadati</taxon>
        <taxon>Pseudomonadota</taxon>
        <taxon>Betaproteobacteria</taxon>
        <taxon>Burkholderiales</taxon>
        <taxon>Sphaerotilaceae</taxon>
        <taxon>Ideonella</taxon>
    </lineage>
</organism>
<dbReference type="InterPro" id="IPR001789">
    <property type="entry name" value="Sig_transdc_resp-reg_receiver"/>
</dbReference>
<dbReference type="RefSeq" id="WP_341428417.1">
    <property type="nucleotide sequence ID" value="NZ_JBBUTG010000023.1"/>
</dbReference>
<feature type="modified residue" description="4-aspartylphosphate" evidence="2">
    <location>
        <position position="55"/>
    </location>
</feature>
<evidence type="ECO:0000313" key="5">
    <source>
        <dbReference type="Proteomes" id="UP001371218"/>
    </source>
</evidence>
<dbReference type="PANTHER" id="PTHR44591:SF3">
    <property type="entry name" value="RESPONSE REGULATORY DOMAIN-CONTAINING PROTEIN"/>
    <property type="match status" value="1"/>
</dbReference>